<evidence type="ECO:0008006" key="3">
    <source>
        <dbReference type="Google" id="ProtNLM"/>
    </source>
</evidence>
<dbReference type="RefSeq" id="WP_010665701.1">
    <property type="nucleotide sequence ID" value="NZ_AP023410.1"/>
</dbReference>
<dbReference type="Proteomes" id="UP000516424">
    <property type="component" value="Chromosome"/>
</dbReference>
<dbReference type="EMBL" id="AP023410">
    <property type="protein sequence ID" value="BCK77097.1"/>
    <property type="molecule type" value="Genomic_DNA"/>
</dbReference>
<organism evidence="1 2">
    <name type="scientific">Acetobacter aceti NBRC 14818</name>
    <dbReference type="NCBI Taxonomy" id="887700"/>
    <lineage>
        <taxon>Bacteria</taxon>
        <taxon>Pseudomonadati</taxon>
        <taxon>Pseudomonadota</taxon>
        <taxon>Alphaproteobacteria</taxon>
        <taxon>Acetobacterales</taxon>
        <taxon>Acetobacteraceae</taxon>
        <taxon>Acetobacter</taxon>
        <taxon>Acetobacter subgen. Acetobacter</taxon>
    </lineage>
</organism>
<proteinExistence type="predicted"/>
<reference evidence="1 2" key="1">
    <citation type="journal article" date="2011" name="Microbiology">
        <title>Transcriptome response to different carbon sources in Acetobacter aceti.</title>
        <authorList>
            <person name="Sakurai K."/>
            <person name="Arai H."/>
            <person name="Ishii M."/>
            <person name="Igarashi Y."/>
        </authorList>
    </citation>
    <scope>NUCLEOTIDE SEQUENCE [LARGE SCALE GENOMIC DNA]</scope>
    <source>
        <strain evidence="1 2">NBRC 14818</strain>
    </source>
</reference>
<protein>
    <recommendedName>
        <fullName evidence="3">Phage protein</fullName>
    </recommendedName>
</protein>
<keyword evidence="2" id="KW-1185">Reference proteome</keyword>
<accession>A0AB33IN06</accession>
<evidence type="ECO:0000313" key="1">
    <source>
        <dbReference type="EMBL" id="BCK77097.1"/>
    </source>
</evidence>
<dbReference type="AlphaFoldDB" id="A0AB33IN06"/>
<gene>
    <name evidence="1" type="ORF">EMQ_2703</name>
</gene>
<evidence type="ECO:0000313" key="2">
    <source>
        <dbReference type="Proteomes" id="UP000516424"/>
    </source>
</evidence>
<sequence length="293" mass="33325">MSTNESTIADQRFDLNQLRPYLGDKIVDTMHAINAISGYEMAPGLRSPFVDFRNWLNTKPYFIEQWRLSKSDEIKKYGRFSNGVEYCERAMAECYYRLDLIRDMDTRLRKELADRNISSQIPLGSTMCIGNTAKIDFEYRSFVLSYRRALDYLSYGLSTYFNESQDSFNRFAKNILKSHPTAVSAALAPILKRYMPHFSFVIGDQKGRSTRDIIAHKAALDAGSINIRNNGFVLFGGGENLGINTERGDDFLNPPTLPDVLETRMVNLQGCVADLLAGIRAAITDYEKSQGWR</sequence>
<name>A0AB33IN06_ACEAC</name>